<dbReference type="Pfam" id="PF13793">
    <property type="entry name" value="Pribosyltran_N"/>
    <property type="match status" value="1"/>
</dbReference>
<dbReference type="NCBIfam" id="TIGR01251">
    <property type="entry name" value="ribP_PPkin"/>
    <property type="match status" value="1"/>
</dbReference>
<organism evidence="11 12">
    <name type="scientific">Orchesella dallaii</name>
    <dbReference type="NCBI Taxonomy" id="48710"/>
    <lineage>
        <taxon>Eukaryota</taxon>
        <taxon>Metazoa</taxon>
        <taxon>Ecdysozoa</taxon>
        <taxon>Arthropoda</taxon>
        <taxon>Hexapoda</taxon>
        <taxon>Collembola</taxon>
        <taxon>Entomobryomorpha</taxon>
        <taxon>Entomobryoidea</taxon>
        <taxon>Orchesellidae</taxon>
        <taxon>Orchesellinae</taxon>
        <taxon>Orchesella</taxon>
    </lineage>
</organism>
<evidence type="ECO:0000256" key="7">
    <source>
        <dbReference type="ARBA" id="ARBA00022777"/>
    </source>
</evidence>
<keyword evidence="4" id="KW-0808">Transferase</keyword>
<comment type="caution">
    <text evidence="11">The sequence shown here is derived from an EMBL/GenBank/DDBJ whole genome shotgun (WGS) entry which is preliminary data.</text>
</comment>
<keyword evidence="7" id="KW-0418">Kinase</keyword>
<comment type="pathway">
    <text evidence="1">Metabolic intermediate biosynthesis; 5-phospho-alpha-D-ribose 1-diphosphate biosynthesis; 5-phospho-alpha-D-ribose 1-diphosphate from D-ribose 5-phosphate (route I): step 1/1.</text>
</comment>
<evidence type="ECO:0000256" key="2">
    <source>
        <dbReference type="ARBA" id="ARBA00006478"/>
    </source>
</evidence>
<gene>
    <name evidence="11" type="ORF">ODALV1_LOCUS6222</name>
</gene>
<evidence type="ECO:0000256" key="3">
    <source>
        <dbReference type="ARBA" id="ARBA00013247"/>
    </source>
</evidence>
<dbReference type="CDD" id="cd06223">
    <property type="entry name" value="PRTases_typeI"/>
    <property type="match status" value="1"/>
</dbReference>
<evidence type="ECO:0000256" key="4">
    <source>
        <dbReference type="ARBA" id="ARBA00022679"/>
    </source>
</evidence>
<evidence type="ECO:0000256" key="9">
    <source>
        <dbReference type="ARBA" id="ARBA00049535"/>
    </source>
</evidence>
<dbReference type="InterPro" id="IPR029057">
    <property type="entry name" value="PRTase-like"/>
</dbReference>
<dbReference type="PANTHER" id="PTHR10210:SF32">
    <property type="entry name" value="RIBOSE-PHOSPHATE PYROPHOSPHOKINASE 2"/>
    <property type="match status" value="1"/>
</dbReference>
<keyword evidence="12" id="KW-1185">Reference proteome</keyword>
<dbReference type="PANTHER" id="PTHR10210">
    <property type="entry name" value="RIBOSE-PHOSPHATE DIPHOSPHOKINASE FAMILY MEMBER"/>
    <property type="match status" value="1"/>
</dbReference>
<keyword evidence="8" id="KW-0067">ATP-binding</keyword>
<proteinExistence type="inferred from homology"/>
<dbReference type="Proteomes" id="UP001642540">
    <property type="component" value="Unassembled WGS sequence"/>
</dbReference>
<evidence type="ECO:0000313" key="11">
    <source>
        <dbReference type="EMBL" id="CAL8085759.1"/>
    </source>
</evidence>
<evidence type="ECO:0000256" key="1">
    <source>
        <dbReference type="ARBA" id="ARBA00004996"/>
    </source>
</evidence>
<reference evidence="11 12" key="1">
    <citation type="submission" date="2024-08" db="EMBL/GenBank/DDBJ databases">
        <authorList>
            <person name="Cucini C."/>
            <person name="Frati F."/>
        </authorList>
    </citation>
    <scope>NUCLEOTIDE SEQUENCE [LARGE SCALE GENOMIC DNA]</scope>
</reference>
<feature type="domain" description="Ribose-phosphate pyrophosphokinase N-terminal" evidence="10">
    <location>
        <begin position="6"/>
        <end position="81"/>
    </location>
</feature>
<sequence length="298" mass="32686">MESSFMKIFSGDSNSDLAQGITNSLSIQLGKVGAKKFSNGETRKEIQESVRGSHVFIVQGGNGAVNDNLMELLAMINTYKADQTGSPISAKLFANMLRVAGADNVISMDLHTPQIEGYFDIPVDNLCAEPLILEWIKEYILEWRTAVVLSPDVGGTKRVTSIAQNLNVEFVLIYKERQKANGISSMILIGDVKEKVAILVDDMSDTCGTICADAGKFKEAGAKKIYAVVTHGILSGTAISKIKEALVDTVVATNAIILFRKAYTFVSRKRLKSILSLERILEENLSQMCVYSIRNYLF</sequence>
<dbReference type="SUPFAM" id="SSF53271">
    <property type="entry name" value="PRTase-like"/>
    <property type="match status" value="1"/>
</dbReference>
<evidence type="ECO:0000256" key="5">
    <source>
        <dbReference type="ARBA" id="ARBA00022727"/>
    </source>
</evidence>
<dbReference type="InterPro" id="IPR029099">
    <property type="entry name" value="Pribosyltran_N"/>
</dbReference>
<keyword evidence="6" id="KW-0547">Nucleotide-binding</keyword>
<evidence type="ECO:0000256" key="6">
    <source>
        <dbReference type="ARBA" id="ARBA00022741"/>
    </source>
</evidence>
<dbReference type="Gene3D" id="3.40.50.2020">
    <property type="match status" value="3"/>
</dbReference>
<dbReference type="InterPro" id="IPR000836">
    <property type="entry name" value="PRTase_dom"/>
</dbReference>
<accession>A0ABP1Q1E3</accession>
<keyword evidence="5" id="KW-0545">Nucleotide biosynthesis</keyword>
<dbReference type="EC" id="2.7.6.1" evidence="3"/>
<dbReference type="SMART" id="SM01400">
    <property type="entry name" value="Pribosyltran_N"/>
    <property type="match status" value="1"/>
</dbReference>
<evidence type="ECO:0000259" key="10">
    <source>
        <dbReference type="Pfam" id="PF13793"/>
    </source>
</evidence>
<protein>
    <recommendedName>
        <fullName evidence="3">ribose-phosphate diphosphokinase</fullName>
        <ecNumber evidence="3">2.7.6.1</ecNumber>
    </recommendedName>
</protein>
<dbReference type="Pfam" id="PF14572">
    <property type="entry name" value="Pribosyl_synth"/>
    <property type="match status" value="1"/>
</dbReference>
<comment type="similarity">
    <text evidence="2">Belongs to the ribose-phosphate pyrophosphokinase family.</text>
</comment>
<dbReference type="InterPro" id="IPR005946">
    <property type="entry name" value="Rib-P_diPkinase"/>
</dbReference>
<name>A0ABP1Q1E3_9HEXA</name>
<comment type="catalytic activity">
    <reaction evidence="9">
        <text>D-ribose 5-phosphate + ATP = 5-phospho-alpha-D-ribose 1-diphosphate + AMP + H(+)</text>
        <dbReference type="Rhea" id="RHEA:15609"/>
        <dbReference type="ChEBI" id="CHEBI:15378"/>
        <dbReference type="ChEBI" id="CHEBI:30616"/>
        <dbReference type="ChEBI" id="CHEBI:58017"/>
        <dbReference type="ChEBI" id="CHEBI:78346"/>
        <dbReference type="ChEBI" id="CHEBI:456215"/>
        <dbReference type="EC" id="2.7.6.1"/>
    </reaction>
</comment>
<evidence type="ECO:0000256" key="8">
    <source>
        <dbReference type="ARBA" id="ARBA00022840"/>
    </source>
</evidence>
<dbReference type="EMBL" id="CAXLJM020000019">
    <property type="protein sequence ID" value="CAL8085759.1"/>
    <property type="molecule type" value="Genomic_DNA"/>
</dbReference>
<evidence type="ECO:0000313" key="12">
    <source>
        <dbReference type="Proteomes" id="UP001642540"/>
    </source>
</evidence>